<keyword evidence="4" id="KW-1185">Reference proteome</keyword>
<dbReference type="InterPro" id="IPR039422">
    <property type="entry name" value="MarR/SlyA-like"/>
</dbReference>
<evidence type="ECO:0000259" key="2">
    <source>
        <dbReference type="PROSITE" id="PS50995"/>
    </source>
</evidence>
<dbReference type="PANTHER" id="PTHR33164:SF106">
    <property type="entry name" value="TRANSCRIPTIONAL REGULATORY PROTEIN"/>
    <property type="match status" value="1"/>
</dbReference>
<dbReference type="SUPFAM" id="SSF46785">
    <property type="entry name" value="Winged helix' DNA-binding domain"/>
    <property type="match status" value="1"/>
</dbReference>
<feature type="compositionally biased region" description="Pro residues" evidence="1">
    <location>
        <begin position="1"/>
        <end position="45"/>
    </location>
</feature>
<proteinExistence type="predicted"/>
<dbReference type="EMBL" id="JANUGQ010000002">
    <property type="protein sequence ID" value="MCS0634752.1"/>
    <property type="molecule type" value="Genomic_DNA"/>
</dbReference>
<organism evidence="3 4">
    <name type="scientific">Streptomyces pyxinae</name>
    <dbReference type="NCBI Taxonomy" id="2970734"/>
    <lineage>
        <taxon>Bacteria</taxon>
        <taxon>Bacillati</taxon>
        <taxon>Actinomycetota</taxon>
        <taxon>Actinomycetes</taxon>
        <taxon>Kitasatosporales</taxon>
        <taxon>Streptomycetaceae</taxon>
        <taxon>Streptomyces</taxon>
    </lineage>
</organism>
<dbReference type="Pfam" id="PF01047">
    <property type="entry name" value="MarR"/>
    <property type="match status" value="1"/>
</dbReference>
<dbReference type="RefSeq" id="WP_258785395.1">
    <property type="nucleotide sequence ID" value="NZ_JANUGQ010000002.1"/>
</dbReference>
<evidence type="ECO:0000313" key="4">
    <source>
        <dbReference type="Proteomes" id="UP001431313"/>
    </source>
</evidence>
<evidence type="ECO:0000256" key="1">
    <source>
        <dbReference type="SAM" id="MobiDB-lite"/>
    </source>
</evidence>
<sequence>MPRPPYPSPPDPSPDPSVPAPPPPGPLPPAPPPPGPSGDDPPPSGPGRDPRTFARLLRRLLAEFNRIAHGYAQDNGLHATDVHALAAIMDARAEDGEPMTPTRLRRRLALTSGAVTACLDRLEQAGHISRVRDARDRRVIHLHYRTPAEDSAQRRHFAPLAGSTRRALERFTEEEIAVVTRFLTVLGEEVRHECRDDPPPGR</sequence>
<dbReference type="InterPro" id="IPR036388">
    <property type="entry name" value="WH-like_DNA-bd_sf"/>
</dbReference>
<name>A0ABT2CBH3_9ACTN</name>
<reference evidence="3" key="1">
    <citation type="submission" date="2022-08" db="EMBL/GenBank/DDBJ databases">
        <authorList>
            <person name="Somphong A."/>
            <person name="Phongsopitanun W."/>
        </authorList>
    </citation>
    <scope>NUCLEOTIDE SEQUENCE</scope>
    <source>
        <strain evidence="3">LP05-1</strain>
    </source>
</reference>
<dbReference type="Proteomes" id="UP001431313">
    <property type="component" value="Unassembled WGS sequence"/>
</dbReference>
<dbReference type="InterPro" id="IPR036390">
    <property type="entry name" value="WH_DNA-bd_sf"/>
</dbReference>
<accession>A0ABT2CBH3</accession>
<comment type="caution">
    <text evidence="3">The sequence shown here is derived from an EMBL/GenBank/DDBJ whole genome shotgun (WGS) entry which is preliminary data.</text>
</comment>
<dbReference type="PANTHER" id="PTHR33164">
    <property type="entry name" value="TRANSCRIPTIONAL REGULATOR, MARR FAMILY"/>
    <property type="match status" value="1"/>
</dbReference>
<dbReference type="InterPro" id="IPR000835">
    <property type="entry name" value="HTH_MarR-typ"/>
</dbReference>
<gene>
    <name evidence="3" type="ORF">NX801_03580</name>
</gene>
<feature type="region of interest" description="Disordered" evidence="1">
    <location>
        <begin position="1"/>
        <end position="51"/>
    </location>
</feature>
<dbReference type="PROSITE" id="PS50995">
    <property type="entry name" value="HTH_MARR_2"/>
    <property type="match status" value="1"/>
</dbReference>
<dbReference type="Gene3D" id="1.10.10.10">
    <property type="entry name" value="Winged helix-like DNA-binding domain superfamily/Winged helix DNA-binding domain"/>
    <property type="match status" value="1"/>
</dbReference>
<evidence type="ECO:0000313" key="3">
    <source>
        <dbReference type="EMBL" id="MCS0634752.1"/>
    </source>
</evidence>
<dbReference type="SMART" id="SM00347">
    <property type="entry name" value="HTH_MARR"/>
    <property type="match status" value="1"/>
</dbReference>
<protein>
    <submittedName>
        <fullName evidence="3">MarR family winged helix-turn-helix transcriptional regulator</fullName>
    </submittedName>
</protein>
<feature type="domain" description="HTH marR-type" evidence="2">
    <location>
        <begin position="50"/>
        <end position="188"/>
    </location>
</feature>